<feature type="compositionally biased region" description="Low complexity" evidence="5">
    <location>
        <begin position="178"/>
        <end position="200"/>
    </location>
</feature>
<evidence type="ECO:0000256" key="1">
    <source>
        <dbReference type="ARBA" id="ARBA00004141"/>
    </source>
</evidence>
<reference evidence="7 8" key="1">
    <citation type="submission" date="2019-04" db="EMBL/GenBank/DDBJ databases">
        <title>genome sequence of strain W3.</title>
        <authorList>
            <person name="Gao J."/>
            <person name="Sun J."/>
        </authorList>
    </citation>
    <scope>NUCLEOTIDE SEQUENCE [LARGE SCALE GENOMIC DNA]</scope>
    <source>
        <strain evidence="7 8">W3</strain>
    </source>
</reference>
<dbReference type="EMBL" id="STGU01000002">
    <property type="protein sequence ID" value="THV38243.1"/>
    <property type="molecule type" value="Genomic_DNA"/>
</dbReference>
<dbReference type="PANTHER" id="PTHR36926">
    <property type="entry name" value="COLICIN V PRODUCTION PROTEIN"/>
    <property type="match status" value="1"/>
</dbReference>
<name>A0A4S8Q280_9HYPH</name>
<sequence length="200" mass="21846">MPITIFDGIVIGVVLFSAVLAMVRGFSREVLSIASWAGSVAAAYYLYPLLVPYLMSYTDDPRIAMAGSAGIIFLIALIVISFITSRIADFIIDSRIGALDRTLGFLFGAARGLLLLVVAVAFWNWLIDVRQRPDWVNESKSKPFLDSLVLKLEAVLPQDIEPQIRERILGREETEAGEQAPADQAPAEQAPADQAPAQNN</sequence>
<evidence type="ECO:0000256" key="3">
    <source>
        <dbReference type="ARBA" id="ARBA00022989"/>
    </source>
</evidence>
<feature type="transmembrane region" description="Helical" evidence="6">
    <location>
        <begin position="103"/>
        <end position="126"/>
    </location>
</feature>
<evidence type="ECO:0000313" key="7">
    <source>
        <dbReference type="EMBL" id="THV38243.1"/>
    </source>
</evidence>
<dbReference type="InterPro" id="IPR003825">
    <property type="entry name" value="Colicin-V_CvpA"/>
</dbReference>
<comment type="subcellular location">
    <subcellularLocation>
        <location evidence="1">Membrane</location>
        <topology evidence="1">Multi-pass membrane protein</topology>
    </subcellularLocation>
</comment>
<dbReference type="GO" id="GO:0009403">
    <property type="term" value="P:toxin biosynthetic process"/>
    <property type="evidence" value="ECO:0007669"/>
    <property type="project" value="InterPro"/>
</dbReference>
<keyword evidence="2 6" id="KW-0812">Transmembrane</keyword>
<evidence type="ECO:0000256" key="4">
    <source>
        <dbReference type="ARBA" id="ARBA00023136"/>
    </source>
</evidence>
<evidence type="ECO:0000256" key="2">
    <source>
        <dbReference type="ARBA" id="ARBA00022692"/>
    </source>
</evidence>
<evidence type="ECO:0000256" key="6">
    <source>
        <dbReference type="SAM" id="Phobius"/>
    </source>
</evidence>
<proteinExistence type="predicted"/>
<organism evidence="7 8">
    <name type="scientific">Rhizobium rosettiformans W3</name>
    <dbReference type="NCBI Taxonomy" id="538378"/>
    <lineage>
        <taxon>Bacteria</taxon>
        <taxon>Pseudomonadati</taxon>
        <taxon>Pseudomonadota</taxon>
        <taxon>Alphaproteobacteria</taxon>
        <taxon>Hyphomicrobiales</taxon>
        <taxon>Rhizobiaceae</taxon>
        <taxon>Rhizobium/Agrobacterium group</taxon>
        <taxon>Rhizobium</taxon>
    </lineage>
</organism>
<dbReference type="Pfam" id="PF02674">
    <property type="entry name" value="Colicin_V"/>
    <property type="match status" value="1"/>
</dbReference>
<dbReference type="AlphaFoldDB" id="A0A4S8Q280"/>
<dbReference type="RefSeq" id="WP_136538771.1">
    <property type="nucleotide sequence ID" value="NZ_STGU01000002.1"/>
</dbReference>
<feature type="transmembrane region" description="Helical" evidence="6">
    <location>
        <begin position="30"/>
        <end position="51"/>
    </location>
</feature>
<feature type="transmembrane region" description="Helical" evidence="6">
    <location>
        <begin position="63"/>
        <end position="83"/>
    </location>
</feature>
<dbReference type="GO" id="GO:0016020">
    <property type="term" value="C:membrane"/>
    <property type="evidence" value="ECO:0007669"/>
    <property type="project" value="UniProtKB-SubCell"/>
</dbReference>
<keyword evidence="4 6" id="KW-0472">Membrane</keyword>
<dbReference type="Proteomes" id="UP000307378">
    <property type="component" value="Unassembled WGS sequence"/>
</dbReference>
<accession>A0A4S8Q280</accession>
<dbReference type="PANTHER" id="PTHR36926:SF1">
    <property type="entry name" value="COLICIN V PRODUCTION PROTEIN"/>
    <property type="match status" value="1"/>
</dbReference>
<evidence type="ECO:0000313" key="8">
    <source>
        <dbReference type="Proteomes" id="UP000307378"/>
    </source>
</evidence>
<gene>
    <name evidence="7" type="ORF">FAA86_05485</name>
</gene>
<keyword evidence="3 6" id="KW-1133">Transmembrane helix</keyword>
<protein>
    <submittedName>
        <fullName evidence="7">CvpA family protein</fullName>
    </submittedName>
</protein>
<feature type="transmembrane region" description="Helical" evidence="6">
    <location>
        <begin position="6"/>
        <end position="23"/>
    </location>
</feature>
<feature type="region of interest" description="Disordered" evidence="5">
    <location>
        <begin position="167"/>
        <end position="200"/>
    </location>
</feature>
<evidence type="ECO:0000256" key="5">
    <source>
        <dbReference type="SAM" id="MobiDB-lite"/>
    </source>
</evidence>
<comment type="caution">
    <text evidence="7">The sequence shown here is derived from an EMBL/GenBank/DDBJ whole genome shotgun (WGS) entry which is preliminary data.</text>
</comment>
<dbReference type="InterPro" id="IPR052719">
    <property type="entry name" value="CvpA-like"/>
</dbReference>